<dbReference type="GO" id="GO:0051539">
    <property type="term" value="F:4 iron, 4 sulfur cluster binding"/>
    <property type="evidence" value="ECO:0007669"/>
    <property type="project" value="UniProtKB-KW"/>
</dbReference>
<dbReference type="InterPro" id="IPR014261">
    <property type="entry name" value="Sulphite_reductase_C"/>
</dbReference>
<dbReference type="Pfam" id="PF00037">
    <property type="entry name" value="Fer4"/>
    <property type="match status" value="1"/>
</dbReference>
<comment type="caution">
    <text evidence="9">The sequence shown here is derived from an EMBL/GenBank/DDBJ whole genome shotgun (WGS) entry which is preliminary data.</text>
</comment>
<dbReference type="RefSeq" id="WP_109626607.1">
    <property type="nucleotide sequence ID" value="NZ_CABJAT010000006.1"/>
</dbReference>
<keyword evidence="10" id="KW-1185">Reference proteome</keyword>
<evidence type="ECO:0000256" key="4">
    <source>
        <dbReference type="ARBA" id="ARBA00022723"/>
    </source>
</evidence>
<dbReference type="Gene3D" id="3.90.480.10">
    <property type="entry name" value="Sulfite Reductase Hemoprotein,Domain 2"/>
    <property type="match status" value="1"/>
</dbReference>
<feature type="domain" description="4Fe-4S ferredoxin-type" evidence="8">
    <location>
        <begin position="163"/>
        <end position="192"/>
    </location>
</feature>
<evidence type="ECO:0000259" key="8">
    <source>
        <dbReference type="PROSITE" id="PS51379"/>
    </source>
</evidence>
<evidence type="ECO:0000313" key="10">
    <source>
        <dbReference type="Proteomes" id="UP000245412"/>
    </source>
</evidence>
<dbReference type="Gene3D" id="3.30.413.10">
    <property type="entry name" value="Sulfite Reductase Hemoprotein, domain 1"/>
    <property type="match status" value="1"/>
</dbReference>
<dbReference type="InterPro" id="IPR017896">
    <property type="entry name" value="4Fe4S_Fe-S-bd"/>
</dbReference>
<sequence length="324" mass="36278">MDINTKKLKKNAFRVTKVRGKTASRIRVPGGHLDAGYLSLIQEIAEKFGNGTVHITNRQGFEIPGIDYENMPQVNAMLQPIIEGLNINQADPGKGYPASGTRNISACIGNRVCPFACYDTTAFAQRIEKAVFPNDLHFKIALTGCPNDCAKVRMHDFGIIGMTLPVLEKDRCVTCSACVKACRRKSVEALTAVSFRPSRNEEKCIGCGECILNCPTSAWTRSGKKYYRLTLFGRSGKRNPRLGEDFIKWADEESIIKIILNTYDYVEHYIDRTAPGGKEHIGYIVDRTGFEEYKKWALKDVTLPEIAKVYTPLYWSNGISFTGR</sequence>
<evidence type="ECO:0000256" key="5">
    <source>
        <dbReference type="ARBA" id="ARBA00023002"/>
    </source>
</evidence>
<dbReference type="Proteomes" id="UP000245412">
    <property type="component" value="Unassembled WGS sequence"/>
</dbReference>
<dbReference type="InterPro" id="IPR005117">
    <property type="entry name" value="NiRdtase/SiRdtase_haem-b_fer"/>
</dbReference>
<dbReference type="SUPFAM" id="SSF54862">
    <property type="entry name" value="4Fe-4S ferredoxins"/>
    <property type="match status" value="1"/>
</dbReference>
<dbReference type="PROSITE" id="PS00198">
    <property type="entry name" value="4FE4S_FER_1"/>
    <property type="match status" value="1"/>
</dbReference>
<dbReference type="PANTHER" id="PTHR11493:SF54">
    <property type="entry name" value="ANAEROBIC SULFITE REDUCTASE SUBUNIT C"/>
    <property type="match status" value="1"/>
</dbReference>
<dbReference type="InterPro" id="IPR017900">
    <property type="entry name" value="4Fe4S_Fe_S_CS"/>
</dbReference>
<dbReference type="Pfam" id="PF01077">
    <property type="entry name" value="NIR_SIR"/>
    <property type="match status" value="1"/>
</dbReference>
<keyword evidence="3" id="KW-0349">Heme</keyword>
<name>A0AB73T4H9_9FIRM</name>
<evidence type="ECO:0000256" key="7">
    <source>
        <dbReference type="ARBA" id="ARBA00023014"/>
    </source>
</evidence>
<dbReference type="SUPFAM" id="SSF55124">
    <property type="entry name" value="Nitrite/Sulfite reductase N-terminal domain-like"/>
    <property type="match status" value="1"/>
</dbReference>
<accession>A0AB73T4H9</accession>
<organism evidence="9 10">
    <name type="scientific">Murimonas intestini</name>
    <dbReference type="NCBI Taxonomy" id="1337051"/>
    <lineage>
        <taxon>Bacteria</taxon>
        <taxon>Bacillati</taxon>
        <taxon>Bacillota</taxon>
        <taxon>Clostridia</taxon>
        <taxon>Lachnospirales</taxon>
        <taxon>Lachnospiraceae</taxon>
        <taxon>Murimonas</taxon>
    </lineage>
</organism>
<evidence type="ECO:0000256" key="2">
    <source>
        <dbReference type="ARBA" id="ARBA00022485"/>
    </source>
</evidence>
<reference evidence="9 10" key="1">
    <citation type="submission" date="2018-05" db="EMBL/GenBank/DDBJ databases">
        <authorList>
            <person name="Goeker M."/>
            <person name="Huntemann M."/>
            <person name="Clum A."/>
            <person name="Pillay M."/>
            <person name="Palaniappan K."/>
            <person name="Varghese N."/>
            <person name="Mikhailova N."/>
            <person name="Stamatis D."/>
            <person name="Reddy T."/>
            <person name="Daum C."/>
            <person name="Shapiro N."/>
            <person name="Ivanova N."/>
            <person name="Kyrpides N."/>
            <person name="Woyke T."/>
        </authorList>
    </citation>
    <scope>NUCLEOTIDE SEQUENCE [LARGE SCALE GENOMIC DNA]</scope>
    <source>
        <strain evidence="9 10">DSM 26524</strain>
    </source>
</reference>
<feature type="domain" description="4Fe-4S ferredoxin-type" evidence="8">
    <location>
        <begin position="195"/>
        <end position="224"/>
    </location>
</feature>
<dbReference type="EMBL" id="QGGY01000006">
    <property type="protein sequence ID" value="PWJ75684.1"/>
    <property type="molecule type" value="Genomic_DNA"/>
</dbReference>
<evidence type="ECO:0000256" key="6">
    <source>
        <dbReference type="ARBA" id="ARBA00023004"/>
    </source>
</evidence>
<dbReference type="SUPFAM" id="SSF56014">
    <property type="entry name" value="Nitrite and sulphite reductase 4Fe-4S domain-like"/>
    <property type="match status" value="1"/>
</dbReference>
<gene>
    <name evidence="9" type="ORF">C7383_106254</name>
</gene>
<dbReference type="GO" id="GO:0020037">
    <property type="term" value="F:heme binding"/>
    <property type="evidence" value="ECO:0007669"/>
    <property type="project" value="InterPro"/>
</dbReference>
<dbReference type="InterPro" id="IPR006066">
    <property type="entry name" value="NO2/SO3_Rdtase_FeS/sirohaem_BS"/>
</dbReference>
<dbReference type="InterPro" id="IPR045854">
    <property type="entry name" value="NO2/SO3_Rdtase_4Fe4S_sf"/>
</dbReference>
<evidence type="ECO:0000256" key="1">
    <source>
        <dbReference type="ARBA" id="ARBA00010429"/>
    </source>
</evidence>
<dbReference type="GO" id="GO:0000103">
    <property type="term" value="P:sulfate assimilation"/>
    <property type="evidence" value="ECO:0007669"/>
    <property type="project" value="TreeGrafter"/>
</dbReference>
<dbReference type="PANTHER" id="PTHR11493">
    <property type="entry name" value="SULFITE REDUCTASE [NADPH] SUBUNIT BETA-RELATED"/>
    <property type="match status" value="1"/>
</dbReference>
<dbReference type="PROSITE" id="PS51379">
    <property type="entry name" value="4FE4S_FER_2"/>
    <property type="match status" value="2"/>
</dbReference>
<protein>
    <submittedName>
        <fullName evidence="9">Anaerobic sulfite reductase subunit C</fullName>
    </submittedName>
</protein>
<proteinExistence type="inferred from homology"/>
<dbReference type="NCBIfam" id="TIGR02912">
    <property type="entry name" value="sulfite_red_C"/>
    <property type="match status" value="1"/>
</dbReference>
<keyword evidence="6" id="KW-0408">Iron</keyword>
<keyword evidence="7" id="KW-0411">Iron-sulfur</keyword>
<dbReference type="Pfam" id="PF03460">
    <property type="entry name" value="NIR_SIR_ferr"/>
    <property type="match status" value="1"/>
</dbReference>
<dbReference type="AlphaFoldDB" id="A0AB73T4H9"/>
<dbReference type="PROSITE" id="PS00365">
    <property type="entry name" value="NIR_SIR"/>
    <property type="match status" value="1"/>
</dbReference>
<evidence type="ECO:0000256" key="3">
    <source>
        <dbReference type="ARBA" id="ARBA00022617"/>
    </source>
</evidence>
<dbReference type="InterPro" id="IPR045169">
    <property type="entry name" value="NO2/SO3_Rdtase_4Fe4S_prot"/>
</dbReference>
<keyword evidence="4" id="KW-0479">Metal-binding</keyword>
<dbReference type="GO" id="GO:0046872">
    <property type="term" value="F:metal ion binding"/>
    <property type="evidence" value="ECO:0007669"/>
    <property type="project" value="UniProtKB-KW"/>
</dbReference>
<keyword evidence="2" id="KW-0004">4Fe-4S</keyword>
<dbReference type="InterPro" id="IPR036136">
    <property type="entry name" value="Nit/Sulf_reduc_fer-like_dom_sf"/>
</dbReference>
<dbReference type="GO" id="GO:0016002">
    <property type="term" value="F:sulfite reductase activity"/>
    <property type="evidence" value="ECO:0007669"/>
    <property type="project" value="TreeGrafter"/>
</dbReference>
<evidence type="ECO:0000313" key="9">
    <source>
        <dbReference type="EMBL" id="PWJ75684.1"/>
    </source>
</evidence>
<dbReference type="InterPro" id="IPR006067">
    <property type="entry name" value="NO2/SO3_Rdtase_4Fe4S_dom"/>
</dbReference>
<dbReference type="Gene3D" id="3.30.70.20">
    <property type="match status" value="1"/>
</dbReference>
<dbReference type="GO" id="GO:0009337">
    <property type="term" value="C:sulfite reductase complex (NADPH)"/>
    <property type="evidence" value="ECO:0007669"/>
    <property type="project" value="TreeGrafter"/>
</dbReference>
<dbReference type="GO" id="GO:0050311">
    <property type="term" value="F:sulfite reductase (ferredoxin) activity"/>
    <property type="evidence" value="ECO:0007669"/>
    <property type="project" value="TreeGrafter"/>
</dbReference>
<keyword evidence="5" id="KW-0560">Oxidoreductase</keyword>
<comment type="similarity">
    <text evidence="1">Belongs to the nitrite and sulfite reductase 4Fe-4S domain family.</text>
</comment>
<dbReference type="PRINTS" id="PR00397">
    <property type="entry name" value="SIROHAEM"/>
</dbReference>